<reference evidence="15" key="2">
    <citation type="journal article" date="2017" name="Sci. Adv.">
        <title>A tail of two voltages: Proteomic comparison of the three electric organs of the electric eel.</title>
        <authorList>
            <person name="Traeger L.L."/>
            <person name="Sabat G."/>
            <person name="Barrett-Wilt G.A."/>
            <person name="Wells G.B."/>
            <person name="Sussman M.R."/>
        </authorList>
    </citation>
    <scope>NUCLEOTIDE SEQUENCE [LARGE SCALE GENOMIC DNA]</scope>
</reference>
<dbReference type="STRING" id="8005.ENSEEEP00000048559"/>
<dbReference type="GO" id="GO:0000214">
    <property type="term" value="C:tRNA-intron endonuclease complex"/>
    <property type="evidence" value="ECO:0007669"/>
    <property type="project" value="UniProtKB-UniRule"/>
</dbReference>
<keyword evidence="15" id="KW-1185">Reference proteome</keyword>
<name>A0A4W4HEP1_ELEEL</name>
<reference evidence="14" key="3">
    <citation type="submission" date="2020-05" db="EMBL/GenBank/DDBJ databases">
        <title>Electrophorus electricus (electric eel) genome, fEleEle1, primary haplotype.</title>
        <authorList>
            <person name="Myers G."/>
            <person name="Meyer A."/>
            <person name="Fedrigo O."/>
            <person name="Formenti G."/>
            <person name="Rhie A."/>
            <person name="Tracey A."/>
            <person name="Sims Y."/>
            <person name="Jarvis E.D."/>
        </authorList>
    </citation>
    <scope>NUCLEOTIDE SEQUENCE [LARGE SCALE GENOMIC DNA]</scope>
</reference>
<comment type="subunit">
    <text evidence="8">tRNA splicing endonuclease is a heterotetramer composed of TSEN2, TSEN15, TSEN34/LENG5 and TSEN54. tRNA splicing endonuclease complex also contains proteins of the pre-mRNA 3'-end processing machinery such as CLP1, CPSF1, CPSF4 and CSTF2.</text>
</comment>
<evidence type="ECO:0000256" key="5">
    <source>
        <dbReference type="ARBA" id="ARBA00022694"/>
    </source>
</evidence>
<evidence type="ECO:0000256" key="4">
    <source>
        <dbReference type="ARBA" id="ARBA00022664"/>
    </source>
</evidence>
<dbReference type="OMA" id="RTFSLEW"/>
<evidence type="ECO:0000256" key="11">
    <source>
        <dbReference type="PIRSR" id="PIRSR017250-50"/>
    </source>
</evidence>
<protein>
    <recommendedName>
        <fullName evidence="9 10">tRNA-splicing endonuclease subunit Sen34</fullName>
        <ecNumber evidence="3 10">4.6.1.16</ecNumber>
    </recommendedName>
</protein>
<dbReference type="InterPro" id="IPR016690">
    <property type="entry name" value="TSEN34"/>
</dbReference>
<evidence type="ECO:0000313" key="14">
    <source>
        <dbReference type="Ensembl" id="ENSEEEP00000048559.2"/>
    </source>
</evidence>
<dbReference type="PANTHER" id="PTHR13070">
    <property type="entry name" value="TRNA-SPLICING ENDONUCLEASE SUBUNIT SEN34-RELATED"/>
    <property type="match status" value="1"/>
</dbReference>
<dbReference type="GO" id="GO:0000213">
    <property type="term" value="F:tRNA-intron lyase activity"/>
    <property type="evidence" value="ECO:0007669"/>
    <property type="project" value="UniProtKB-UniRule"/>
</dbReference>
<comment type="function">
    <text evidence="10">Constitutes one of the two catalytic subunit of the tRNA-splicing endonuclease complex, a complex responsible for identification and cleavage of the splice sites in pre-tRNA. It cleaves pre-tRNA at the 5'- and 3'-splice sites to release the intron. The products are an intron and two tRNA half-molecules bearing 2',3'-cyclic phosphate and 5'-OH termini. There are no conserved sequences at the splice sites, but the intron is invariably located at the same site in the gene, placing the splice sites an invariant distance from the constant structural features of the tRNA body.</text>
</comment>
<evidence type="ECO:0000256" key="2">
    <source>
        <dbReference type="ARBA" id="ARBA00008078"/>
    </source>
</evidence>
<dbReference type="GO" id="GO:0005730">
    <property type="term" value="C:nucleolus"/>
    <property type="evidence" value="ECO:0007669"/>
    <property type="project" value="UniProtKB-SubCell"/>
</dbReference>
<dbReference type="GO" id="GO:0000379">
    <property type="term" value="P:tRNA-type intron splice site recognition and cleavage"/>
    <property type="evidence" value="ECO:0007669"/>
    <property type="project" value="UniProtKB-UniRule"/>
</dbReference>
<dbReference type="GO" id="GO:0006397">
    <property type="term" value="P:mRNA processing"/>
    <property type="evidence" value="ECO:0007669"/>
    <property type="project" value="UniProtKB-KW"/>
</dbReference>
<dbReference type="Pfam" id="PF26577">
    <property type="entry name" value="TSEN34_N"/>
    <property type="match status" value="1"/>
</dbReference>
<dbReference type="CDD" id="cd22363">
    <property type="entry name" value="tRNA-intron_lyase_C"/>
    <property type="match status" value="1"/>
</dbReference>
<dbReference type="InterPro" id="IPR036167">
    <property type="entry name" value="tRNA_intron_Endo_cat-like_sf"/>
</dbReference>
<evidence type="ECO:0000259" key="12">
    <source>
        <dbReference type="Pfam" id="PF01974"/>
    </source>
</evidence>
<feature type="active site" evidence="11">
    <location>
        <position position="296"/>
    </location>
</feature>
<dbReference type="PANTHER" id="PTHR13070:SF0">
    <property type="entry name" value="TRNA-SPLICING ENDONUCLEASE SUBUNIT SEN34"/>
    <property type="match status" value="1"/>
</dbReference>
<keyword evidence="6 10" id="KW-0456">Lyase</keyword>
<evidence type="ECO:0000259" key="13">
    <source>
        <dbReference type="Pfam" id="PF26577"/>
    </source>
</evidence>
<comment type="similarity">
    <text evidence="2 10">Belongs to the tRNA-intron endonuclease family.</text>
</comment>
<feature type="active site" evidence="11">
    <location>
        <position position="257"/>
    </location>
</feature>
<evidence type="ECO:0000256" key="9">
    <source>
        <dbReference type="ARBA" id="ARBA00070870"/>
    </source>
</evidence>
<dbReference type="PIRSF" id="PIRSF017250">
    <property type="entry name" value="tRNA_splic_SEN34"/>
    <property type="match status" value="1"/>
</dbReference>
<gene>
    <name evidence="14" type="primary">TSEN34</name>
</gene>
<evidence type="ECO:0000256" key="7">
    <source>
        <dbReference type="ARBA" id="ARBA00023242"/>
    </source>
</evidence>
<keyword evidence="5 10" id="KW-0819">tRNA processing</keyword>
<reference evidence="14" key="5">
    <citation type="submission" date="2025-09" db="UniProtKB">
        <authorList>
            <consortium name="Ensembl"/>
        </authorList>
    </citation>
    <scope>IDENTIFICATION</scope>
</reference>
<dbReference type="GO" id="GO:0003676">
    <property type="term" value="F:nucleic acid binding"/>
    <property type="evidence" value="ECO:0007669"/>
    <property type="project" value="InterPro"/>
</dbReference>
<evidence type="ECO:0000313" key="15">
    <source>
        <dbReference type="Proteomes" id="UP000314983"/>
    </source>
</evidence>
<evidence type="ECO:0000256" key="3">
    <source>
        <dbReference type="ARBA" id="ARBA00012573"/>
    </source>
</evidence>
<dbReference type="AlphaFoldDB" id="A0A4W4HEP1"/>
<dbReference type="Pfam" id="PF01974">
    <property type="entry name" value="tRNA_int_endo"/>
    <property type="match status" value="1"/>
</dbReference>
<reference evidence="14" key="4">
    <citation type="submission" date="2025-08" db="UniProtKB">
        <authorList>
            <consortium name="Ensembl"/>
        </authorList>
    </citation>
    <scope>IDENTIFICATION</scope>
</reference>
<evidence type="ECO:0000256" key="10">
    <source>
        <dbReference type="PIRNR" id="PIRNR017250"/>
    </source>
</evidence>
<dbReference type="FunFam" id="3.40.1350.10:FF:000002">
    <property type="entry name" value="tRNA-splicing endonuclease subunit Sen34"/>
    <property type="match status" value="1"/>
</dbReference>
<dbReference type="Ensembl" id="ENSEEET00000049089.2">
    <property type="protein sequence ID" value="ENSEEEP00000048559.2"/>
    <property type="gene ID" value="ENSEEEG00000022849.2"/>
</dbReference>
<evidence type="ECO:0000256" key="1">
    <source>
        <dbReference type="ARBA" id="ARBA00004604"/>
    </source>
</evidence>
<feature type="active site" evidence="11">
    <location>
        <position position="265"/>
    </location>
</feature>
<dbReference type="GeneID" id="113577454"/>
<feature type="domain" description="tRNA intron endonuclease catalytic" evidence="12">
    <location>
        <begin position="229"/>
        <end position="307"/>
    </location>
</feature>
<feature type="domain" description="TSEN34 N-terminal" evidence="13">
    <location>
        <begin position="42"/>
        <end position="109"/>
    </location>
</feature>
<keyword evidence="7 10" id="KW-0539">Nucleus</keyword>
<dbReference type="GeneTree" id="ENSGT00390000003912"/>
<dbReference type="Gene3D" id="3.40.1350.10">
    <property type="match status" value="1"/>
</dbReference>
<dbReference type="InterPro" id="IPR011856">
    <property type="entry name" value="tRNA_endonuc-like_dom_sf"/>
</dbReference>
<dbReference type="RefSeq" id="XP_026865900.2">
    <property type="nucleotide sequence ID" value="XM_027010099.2"/>
</dbReference>
<evidence type="ECO:0000256" key="6">
    <source>
        <dbReference type="ARBA" id="ARBA00023239"/>
    </source>
</evidence>
<comment type="subcellular location">
    <subcellularLocation>
        <location evidence="1">Nucleus</location>
        <location evidence="1">Nucleolus</location>
    </subcellularLocation>
</comment>
<organism evidence="14 15">
    <name type="scientific">Electrophorus electricus</name>
    <name type="common">Electric eel</name>
    <name type="synonym">Gymnotus electricus</name>
    <dbReference type="NCBI Taxonomy" id="8005"/>
    <lineage>
        <taxon>Eukaryota</taxon>
        <taxon>Metazoa</taxon>
        <taxon>Chordata</taxon>
        <taxon>Craniata</taxon>
        <taxon>Vertebrata</taxon>
        <taxon>Euteleostomi</taxon>
        <taxon>Actinopterygii</taxon>
        <taxon>Neopterygii</taxon>
        <taxon>Teleostei</taxon>
        <taxon>Ostariophysi</taxon>
        <taxon>Gymnotiformes</taxon>
        <taxon>Gymnotoidei</taxon>
        <taxon>Gymnotidae</taxon>
        <taxon>Electrophorus</taxon>
    </lineage>
</organism>
<dbReference type="NCBIfam" id="TIGR00324">
    <property type="entry name" value="endA"/>
    <property type="match status" value="1"/>
</dbReference>
<dbReference type="EC" id="4.6.1.16" evidence="3 10"/>
<dbReference type="InterPro" id="IPR006676">
    <property type="entry name" value="tRNA_splic"/>
</dbReference>
<dbReference type="Proteomes" id="UP000314983">
    <property type="component" value="Chromosome 4"/>
</dbReference>
<keyword evidence="4" id="KW-0507">mRNA processing</keyword>
<sequence length="326" mass="36502">MDWTTTQLVGKSLPNGQDVKCRDRESAITKTDQGNAAKDRTIQISICGSTPLLWRSVDIKQSRDEVGVIGTLIGSLARQPRQNNRLGRPLEILKEEARLLLETGEATDVRHPDKSKKVSESGESHLNAVQLYQARLDRSYEEQCSLALEEKKAVLHRVMDEKQNNHTGNEGPERAVRERLCSLEKSFSFPRSAMAVQLCTARAGFSHCPEELAFLAADWPEPRDKHSEARFRVYKDLRRKGFYLTAAGKFGGDYLVYPGDPLRFHAHFIALCMPMDESSPLSDILTIARLGSNVKKTVLLCSPRDPSDSQVEGDVVYSSLQWSGMV</sequence>
<accession>A0A4W4HEP1</accession>
<proteinExistence type="inferred from homology"/>
<reference evidence="15" key="1">
    <citation type="journal article" date="2014" name="Science">
        <title>Nonhuman genetics. Genomic basis for the convergent evolution of electric organs.</title>
        <authorList>
            <person name="Gallant J.R."/>
            <person name="Traeger L.L."/>
            <person name="Volkening J.D."/>
            <person name="Moffett H."/>
            <person name="Chen P.H."/>
            <person name="Novina C.D."/>
            <person name="Phillips G.N.Jr."/>
            <person name="Anand R."/>
            <person name="Wells G.B."/>
            <person name="Pinch M."/>
            <person name="Guth R."/>
            <person name="Unguez G.A."/>
            <person name="Albert J.S."/>
            <person name="Zakon H.H."/>
            <person name="Samanta M.P."/>
            <person name="Sussman M.R."/>
        </authorList>
    </citation>
    <scope>NUCLEOTIDE SEQUENCE [LARGE SCALE GENOMIC DNA]</scope>
</reference>
<evidence type="ECO:0000256" key="8">
    <source>
        <dbReference type="ARBA" id="ARBA00064779"/>
    </source>
</evidence>
<dbReference type="InterPro" id="IPR059049">
    <property type="entry name" value="TSEN34_N"/>
</dbReference>
<dbReference type="InterPro" id="IPR006677">
    <property type="entry name" value="tRNA_intron_Endonuc_cat-like"/>
</dbReference>
<dbReference type="SUPFAM" id="SSF53032">
    <property type="entry name" value="tRNA-intron endonuclease catalytic domain-like"/>
    <property type="match status" value="1"/>
</dbReference>